<keyword evidence="4 9" id="KW-0812">Transmembrane</keyword>
<keyword evidence="2 9" id="KW-1003">Cell membrane</keyword>
<dbReference type="PRINTS" id="PR00781">
    <property type="entry name" value="LIPOSIGPTASE"/>
</dbReference>
<dbReference type="GO" id="GO:0004190">
    <property type="term" value="F:aspartic-type endopeptidase activity"/>
    <property type="evidence" value="ECO:0007669"/>
    <property type="project" value="UniProtKB-UniRule"/>
</dbReference>
<dbReference type="InterPro" id="IPR001872">
    <property type="entry name" value="Peptidase_A8"/>
</dbReference>
<evidence type="ECO:0000256" key="3">
    <source>
        <dbReference type="ARBA" id="ARBA00022670"/>
    </source>
</evidence>
<keyword evidence="5 9" id="KW-0064">Aspartyl protease</keyword>
<dbReference type="EC" id="3.4.23.36" evidence="9"/>
<dbReference type="PANTHER" id="PTHR33695:SF1">
    <property type="entry name" value="LIPOPROTEIN SIGNAL PEPTIDASE"/>
    <property type="match status" value="1"/>
</dbReference>
<evidence type="ECO:0000256" key="6">
    <source>
        <dbReference type="ARBA" id="ARBA00022801"/>
    </source>
</evidence>
<reference evidence="12 13" key="1">
    <citation type="submission" date="2019-02" db="EMBL/GenBank/DDBJ databases">
        <authorList>
            <person name="Manzano-Marin A."/>
            <person name="Manzano-Marin A."/>
        </authorList>
    </citation>
    <scope>NUCLEOTIDE SEQUENCE [LARGE SCALE GENOMIC DNA]</scope>
    <source>
        <strain evidence="12 13">ErCicurtihirsuta</strain>
    </source>
</reference>
<keyword evidence="8 9" id="KW-0472">Membrane</keyword>
<proteinExistence type="inferred from homology"/>
<evidence type="ECO:0000256" key="1">
    <source>
        <dbReference type="ARBA" id="ARBA00006139"/>
    </source>
</evidence>
<keyword evidence="3 9" id="KW-0645">Protease</keyword>
<evidence type="ECO:0000256" key="10">
    <source>
        <dbReference type="RuleBase" id="RU000594"/>
    </source>
</evidence>
<comment type="similarity">
    <text evidence="1 9 11">Belongs to the peptidase A8 family.</text>
</comment>
<comment type="function">
    <text evidence="9 10">This protein specifically catalyzes the removal of signal peptides from prolipoproteins.</text>
</comment>
<organism evidence="12 13">
    <name type="scientific">Candidatus Erwinia haradaeae</name>
    <dbReference type="NCBI Taxonomy" id="1922217"/>
    <lineage>
        <taxon>Bacteria</taxon>
        <taxon>Pseudomonadati</taxon>
        <taxon>Pseudomonadota</taxon>
        <taxon>Gammaproteobacteria</taxon>
        <taxon>Enterobacterales</taxon>
        <taxon>Erwiniaceae</taxon>
        <taxon>Erwinia</taxon>
    </lineage>
</organism>
<dbReference type="Proteomes" id="UP000294364">
    <property type="component" value="Chromosome"/>
</dbReference>
<protein>
    <recommendedName>
        <fullName evidence="9">Lipoprotein signal peptidase</fullName>
        <ecNumber evidence="9">3.4.23.36</ecNumber>
    </recommendedName>
    <alternativeName>
        <fullName evidence="9">Prolipoprotein signal peptidase</fullName>
    </alternativeName>
    <alternativeName>
        <fullName evidence="9">Signal peptidase II</fullName>
        <shortName evidence="9">SPase II</shortName>
    </alternativeName>
</protein>
<feature type="transmembrane region" description="Helical" evidence="9">
    <location>
        <begin position="12"/>
        <end position="30"/>
    </location>
</feature>
<evidence type="ECO:0000256" key="8">
    <source>
        <dbReference type="ARBA" id="ARBA00023136"/>
    </source>
</evidence>
<sequence>MSLNLIYRKVKWLYLIVTISTIDIASKKWIMQHLMLYELKPLAPYINFFYTHNYGVAFSFLSHITNYYRWSLVGITISIVIILLIKLYRTNINYKINQMAYSLLIGGALGNLYDRVCYGYVVDFIDFYISNWHFATFNIADTSVCIGSIFLYLRNKSI</sequence>
<evidence type="ECO:0000313" key="13">
    <source>
        <dbReference type="Proteomes" id="UP000294364"/>
    </source>
</evidence>
<dbReference type="NCBIfam" id="TIGR00077">
    <property type="entry name" value="lspA"/>
    <property type="match status" value="1"/>
</dbReference>
<keyword evidence="12" id="KW-0449">Lipoprotein</keyword>
<comment type="catalytic activity">
    <reaction evidence="9 10">
        <text>Release of signal peptides from bacterial membrane prolipoproteins. Hydrolyzes -Xaa-Yaa-Zaa-|-(S,diacylglyceryl)Cys-, in which Xaa is hydrophobic (preferably Leu), and Yaa (Ala or Ser) and Zaa (Gly or Ala) have small, neutral side chains.</text>
        <dbReference type="EC" id="3.4.23.36"/>
    </reaction>
</comment>
<dbReference type="PANTHER" id="PTHR33695">
    <property type="entry name" value="LIPOPROTEIN SIGNAL PEPTIDASE"/>
    <property type="match status" value="1"/>
</dbReference>
<accession>A0A451D069</accession>
<comment type="subcellular location">
    <subcellularLocation>
        <location evidence="9">Cell membrane</location>
        <topology evidence="9">Multi-pass membrane protein</topology>
    </subcellularLocation>
</comment>
<feature type="active site" evidence="9">
    <location>
        <position position="141"/>
    </location>
</feature>
<feature type="transmembrane region" description="Helical" evidence="9">
    <location>
        <begin position="133"/>
        <end position="153"/>
    </location>
</feature>
<keyword evidence="6 9" id="KW-0378">Hydrolase</keyword>
<feature type="transmembrane region" description="Helical" evidence="9">
    <location>
        <begin position="67"/>
        <end position="88"/>
    </location>
</feature>
<dbReference type="UniPathway" id="UPA00665"/>
<evidence type="ECO:0000313" key="12">
    <source>
        <dbReference type="EMBL" id="VFP78822.1"/>
    </source>
</evidence>
<keyword evidence="7 9" id="KW-1133">Transmembrane helix</keyword>
<name>A0A451D069_9GAMM</name>
<dbReference type="AlphaFoldDB" id="A0A451D069"/>
<evidence type="ECO:0000256" key="4">
    <source>
        <dbReference type="ARBA" id="ARBA00022692"/>
    </source>
</evidence>
<evidence type="ECO:0000256" key="7">
    <source>
        <dbReference type="ARBA" id="ARBA00022989"/>
    </source>
</evidence>
<gene>
    <name evidence="9 12" type="primary">lspA</name>
    <name evidence="12" type="ORF">ERCICURT3053_461</name>
</gene>
<dbReference type="HAMAP" id="MF_00161">
    <property type="entry name" value="LspA"/>
    <property type="match status" value="1"/>
</dbReference>
<dbReference type="GO" id="GO:0006508">
    <property type="term" value="P:proteolysis"/>
    <property type="evidence" value="ECO:0007669"/>
    <property type="project" value="UniProtKB-KW"/>
</dbReference>
<comment type="pathway">
    <text evidence="9">Protein modification; lipoprotein biosynthesis (signal peptide cleavage).</text>
</comment>
<dbReference type="GO" id="GO:0005886">
    <property type="term" value="C:plasma membrane"/>
    <property type="evidence" value="ECO:0007669"/>
    <property type="project" value="UniProtKB-SubCell"/>
</dbReference>
<evidence type="ECO:0000256" key="11">
    <source>
        <dbReference type="RuleBase" id="RU004181"/>
    </source>
</evidence>
<evidence type="ECO:0000256" key="2">
    <source>
        <dbReference type="ARBA" id="ARBA00022475"/>
    </source>
</evidence>
<evidence type="ECO:0000256" key="9">
    <source>
        <dbReference type="HAMAP-Rule" id="MF_00161"/>
    </source>
</evidence>
<dbReference type="PROSITE" id="PS00855">
    <property type="entry name" value="SPASE_II"/>
    <property type="match status" value="1"/>
</dbReference>
<dbReference type="Pfam" id="PF01252">
    <property type="entry name" value="Peptidase_A8"/>
    <property type="match status" value="1"/>
</dbReference>
<dbReference type="EMBL" id="LR217698">
    <property type="protein sequence ID" value="VFP78822.1"/>
    <property type="molecule type" value="Genomic_DNA"/>
</dbReference>
<evidence type="ECO:0000256" key="5">
    <source>
        <dbReference type="ARBA" id="ARBA00022750"/>
    </source>
</evidence>
<feature type="transmembrane region" description="Helical" evidence="9">
    <location>
        <begin position="100"/>
        <end position="121"/>
    </location>
</feature>
<feature type="active site" evidence="9">
    <location>
        <position position="123"/>
    </location>
</feature>